<dbReference type="InterPro" id="IPR015797">
    <property type="entry name" value="NUDIX_hydrolase-like_dom_sf"/>
</dbReference>
<sequence>MSTDRRPVNLRCSALVLREDTVLLCRRADGWVLPGGTPAGDESAAGCARRETLEETGLEVVPVGVAFVLDATNSAAGQYLMEIVFLAHPAGKSAQPYETETGLAPEFVPLQRLPGLSLRPPIGKHIQALHRGDDRVAAYLGNVWQPSPLS</sequence>
<dbReference type="PANTHER" id="PTHR43046">
    <property type="entry name" value="GDP-MANNOSE MANNOSYL HYDROLASE"/>
    <property type="match status" value="1"/>
</dbReference>
<evidence type="ECO:0000259" key="3">
    <source>
        <dbReference type="PROSITE" id="PS51462"/>
    </source>
</evidence>
<dbReference type="PROSITE" id="PS51462">
    <property type="entry name" value="NUDIX"/>
    <property type="match status" value="1"/>
</dbReference>
<organism evidence="4 5">
    <name type="scientific">Amycolatopsis rubida</name>
    <dbReference type="NCBI Taxonomy" id="112413"/>
    <lineage>
        <taxon>Bacteria</taxon>
        <taxon>Bacillati</taxon>
        <taxon>Actinomycetota</taxon>
        <taxon>Actinomycetes</taxon>
        <taxon>Pseudonocardiales</taxon>
        <taxon>Pseudonocardiaceae</taxon>
        <taxon>Amycolatopsis</taxon>
    </lineage>
</organism>
<dbReference type="Proteomes" id="UP000470404">
    <property type="component" value="Unassembled WGS sequence"/>
</dbReference>
<dbReference type="Gene3D" id="3.90.79.10">
    <property type="entry name" value="Nucleoside Triphosphate Pyrophosphohydrolase"/>
    <property type="match status" value="1"/>
</dbReference>
<dbReference type="Pfam" id="PF00293">
    <property type="entry name" value="NUDIX"/>
    <property type="match status" value="1"/>
</dbReference>
<comment type="cofactor">
    <cofactor evidence="1">
        <name>Mg(2+)</name>
        <dbReference type="ChEBI" id="CHEBI:18420"/>
    </cofactor>
</comment>
<dbReference type="InterPro" id="IPR000086">
    <property type="entry name" value="NUDIX_hydrolase_dom"/>
</dbReference>
<dbReference type="PANTHER" id="PTHR43046:SF16">
    <property type="entry name" value="ADP-RIBOSE PYROPHOSPHATASE YJHB-RELATED"/>
    <property type="match status" value="1"/>
</dbReference>
<dbReference type="InterPro" id="IPR020084">
    <property type="entry name" value="NUDIX_hydrolase_CS"/>
</dbReference>
<comment type="caution">
    <text evidence="4">The sequence shown here is derived from an EMBL/GenBank/DDBJ whole genome shotgun (WGS) entry which is preliminary data.</text>
</comment>
<proteinExistence type="predicted"/>
<dbReference type="EMBL" id="JAAGNC010000126">
    <property type="protein sequence ID" value="NEC58728.1"/>
    <property type="molecule type" value="Genomic_DNA"/>
</dbReference>
<gene>
    <name evidence="4" type="ORF">G3I59_24780</name>
</gene>
<keyword evidence="2 4" id="KW-0378">Hydrolase</keyword>
<evidence type="ECO:0000313" key="5">
    <source>
        <dbReference type="Proteomes" id="UP000470404"/>
    </source>
</evidence>
<accession>A0ABX0BY28</accession>
<protein>
    <submittedName>
        <fullName evidence="4">NUDIX hydrolase</fullName>
    </submittedName>
</protein>
<evidence type="ECO:0000256" key="2">
    <source>
        <dbReference type="ARBA" id="ARBA00022801"/>
    </source>
</evidence>
<feature type="domain" description="Nudix hydrolase" evidence="3">
    <location>
        <begin position="7"/>
        <end position="131"/>
    </location>
</feature>
<name>A0ABX0BY28_9PSEU</name>
<dbReference type="RefSeq" id="WP_067588474.1">
    <property type="nucleotide sequence ID" value="NZ_JAAGNC010000126.1"/>
</dbReference>
<keyword evidence="5" id="KW-1185">Reference proteome</keyword>
<dbReference type="SUPFAM" id="SSF55811">
    <property type="entry name" value="Nudix"/>
    <property type="match status" value="1"/>
</dbReference>
<dbReference type="GO" id="GO:0016787">
    <property type="term" value="F:hydrolase activity"/>
    <property type="evidence" value="ECO:0007669"/>
    <property type="project" value="UniProtKB-KW"/>
</dbReference>
<dbReference type="PROSITE" id="PS00893">
    <property type="entry name" value="NUDIX_BOX"/>
    <property type="match status" value="1"/>
</dbReference>
<reference evidence="4 5" key="1">
    <citation type="submission" date="2020-01" db="EMBL/GenBank/DDBJ databases">
        <title>Insect and environment-associated Actinomycetes.</title>
        <authorList>
            <person name="Currrie C."/>
            <person name="Chevrette M."/>
            <person name="Carlson C."/>
            <person name="Stubbendieck R."/>
            <person name="Wendt-Pienkowski E."/>
        </authorList>
    </citation>
    <scope>NUCLEOTIDE SEQUENCE [LARGE SCALE GENOMIC DNA]</scope>
    <source>
        <strain evidence="4 5">SID8386</strain>
    </source>
</reference>
<dbReference type="CDD" id="cd02883">
    <property type="entry name" value="NUDIX_Hydrolase"/>
    <property type="match status" value="1"/>
</dbReference>
<evidence type="ECO:0000313" key="4">
    <source>
        <dbReference type="EMBL" id="NEC58728.1"/>
    </source>
</evidence>
<evidence type="ECO:0000256" key="1">
    <source>
        <dbReference type="ARBA" id="ARBA00001946"/>
    </source>
</evidence>